<evidence type="ECO:0000256" key="10">
    <source>
        <dbReference type="ARBA" id="ARBA00022909"/>
    </source>
</evidence>
<dbReference type="PANTHER" id="PTHR20941:SF1">
    <property type="entry name" value="FOLIC ACID SYNTHESIS PROTEIN FOL1"/>
    <property type="match status" value="1"/>
</dbReference>
<dbReference type="InterPro" id="IPR000489">
    <property type="entry name" value="Pterin-binding_dom"/>
</dbReference>
<dbReference type="InterPro" id="IPR006390">
    <property type="entry name" value="DHP_synth_dom"/>
</dbReference>
<dbReference type="GO" id="GO:0046656">
    <property type="term" value="P:folic acid biosynthetic process"/>
    <property type="evidence" value="ECO:0007669"/>
    <property type="project" value="UniProtKB-KW"/>
</dbReference>
<evidence type="ECO:0000256" key="7">
    <source>
        <dbReference type="ARBA" id="ARBA00022679"/>
    </source>
</evidence>
<dbReference type="EC" id="2.5.1.15" evidence="5"/>
<dbReference type="AlphaFoldDB" id="A0A238Y7C6"/>
<accession>A0A238Y7C6</accession>
<evidence type="ECO:0000256" key="4">
    <source>
        <dbReference type="ARBA" id="ARBA00009503"/>
    </source>
</evidence>
<dbReference type="EMBL" id="FZOB01000002">
    <property type="protein sequence ID" value="SNR66728.1"/>
    <property type="molecule type" value="Genomic_DNA"/>
</dbReference>
<dbReference type="GO" id="GO:0004156">
    <property type="term" value="F:dihydropteroate synthase activity"/>
    <property type="evidence" value="ECO:0007669"/>
    <property type="project" value="UniProtKB-EC"/>
</dbReference>
<dbReference type="PROSITE" id="PS50972">
    <property type="entry name" value="PTERIN_BINDING"/>
    <property type="match status" value="1"/>
</dbReference>
<feature type="domain" description="Pterin-binding" evidence="12">
    <location>
        <begin position="135"/>
        <end position="390"/>
    </location>
</feature>
<dbReference type="Pfam" id="PF00809">
    <property type="entry name" value="Pterin_bind"/>
    <property type="match status" value="1"/>
</dbReference>
<dbReference type="CDD" id="cd00739">
    <property type="entry name" value="DHPS"/>
    <property type="match status" value="1"/>
</dbReference>
<dbReference type="NCBIfam" id="TIGR01496">
    <property type="entry name" value="DHPS"/>
    <property type="match status" value="1"/>
</dbReference>
<sequence>MFITRRIFREEELKNFLLNIGNTPAGAEILSKKGNVYTFVIEEIDTRAANILKQDAIASGGDCALPREASSFKCTTCTAVLIVSLRSLEKLLERLKKQPFGLKFLGKEIEKLVAAERKSQFEFDVNGKKLVLDKPVIMGILNVTPDSFSDGGKWNSVDKALFRVEEMIEEGAEIIDVGGESTRPGSEPVPIDEEKRRVVPIIDAIRRRFPEIFISVDTYKSEVAKEALDAGADIVNDISGFHFDEKMAGLVAERGVPAVLMHIKGTPKNMQKNPYYKDVVKEICEYFEKTVDSAVAKGVKREQIILDPGIGFGKRVEDNLEILKRINEFKRFGLPLLLGTSRKSFIGFITGEKDPENRVAGSLASIVRGVLNGVKIVRVHDVKETRQFIDILFAVEEA</sequence>
<name>A0A238Y7C6_9BACT</name>
<keyword evidence="10" id="KW-0289">Folate biosynthesis</keyword>
<evidence type="ECO:0000256" key="3">
    <source>
        <dbReference type="ARBA" id="ARBA00004763"/>
    </source>
</evidence>
<dbReference type="GO" id="GO:0046872">
    <property type="term" value="F:metal ion binding"/>
    <property type="evidence" value="ECO:0007669"/>
    <property type="project" value="UniProtKB-KW"/>
</dbReference>
<evidence type="ECO:0000256" key="5">
    <source>
        <dbReference type="ARBA" id="ARBA00012458"/>
    </source>
</evidence>
<evidence type="ECO:0000313" key="13">
    <source>
        <dbReference type="EMBL" id="SNR66728.1"/>
    </source>
</evidence>
<evidence type="ECO:0000256" key="6">
    <source>
        <dbReference type="ARBA" id="ARBA00016919"/>
    </source>
</evidence>
<dbReference type="InterPro" id="IPR011005">
    <property type="entry name" value="Dihydropteroate_synth-like_sf"/>
</dbReference>
<dbReference type="PROSITE" id="PS00793">
    <property type="entry name" value="DHPS_2"/>
    <property type="match status" value="1"/>
</dbReference>
<evidence type="ECO:0000256" key="1">
    <source>
        <dbReference type="ARBA" id="ARBA00000012"/>
    </source>
</evidence>
<comment type="catalytic activity">
    <reaction evidence="1">
        <text>(7,8-dihydropterin-6-yl)methyl diphosphate + 4-aminobenzoate = 7,8-dihydropteroate + diphosphate</text>
        <dbReference type="Rhea" id="RHEA:19949"/>
        <dbReference type="ChEBI" id="CHEBI:17836"/>
        <dbReference type="ChEBI" id="CHEBI:17839"/>
        <dbReference type="ChEBI" id="CHEBI:33019"/>
        <dbReference type="ChEBI" id="CHEBI:72950"/>
        <dbReference type="EC" id="2.5.1.15"/>
    </reaction>
</comment>
<comment type="similarity">
    <text evidence="4">Belongs to the DHPS family.</text>
</comment>
<dbReference type="RefSeq" id="WP_089322505.1">
    <property type="nucleotide sequence ID" value="NZ_FZOB01000002.1"/>
</dbReference>
<keyword evidence="14" id="KW-1185">Reference proteome</keyword>
<keyword evidence="8" id="KW-0479">Metal-binding</keyword>
<evidence type="ECO:0000313" key="14">
    <source>
        <dbReference type="Proteomes" id="UP000198405"/>
    </source>
</evidence>
<comment type="cofactor">
    <cofactor evidence="2">
        <name>Mg(2+)</name>
        <dbReference type="ChEBI" id="CHEBI:18420"/>
    </cofactor>
</comment>
<proteinExistence type="inferred from homology"/>
<dbReference type="PANTHER" id="PTHR20941">
    <property type="entry name" value="FOLATE SYNTHESIS PROTEINS"/>
    <property type="match status" value="1"/>
</dbReference>
<dbReference type="GO" id="GO:0046654">
    <property type="term" value="P:tetrahydrofolate biosynthetic process"/>
    <property type="evidence" value="ECO:0007669"/>
    <property type="project" value="TreeGrafter"/>
</dbReference>
<evidence type="ECO:0000256" key="9">
    <source>
        <dbReference type="ARBA" id="ARBA00022842"/>
    </source>
</evidence>
<dbReference type="FunFam" id="3.20.20.20:FF:000006">
    <property type="entry name" value="Dihydropteroate synthase"/>
    <property type="match status" value="1"/>
</dbReference>
<comment type="pathway">
    <text evidence="3">Cofactor biosynthesis; tetrahydrofolate biosynthesis; 7,8-dihydrofolate from 2-amino-4-hydroxy-6-hydroxymethyl-7,8-dihydropteridine diphosphate and 4-aminobenzoate: step 1/2.</text>
</comment>
<keyword evidence="9" id="KW-0460">Magnesium</keyword>
<reference evidence="14" key="1">
    <citation type="submission" date="2017-06" db="EMBL/GenBank/DDBJ databases">
        <authorList>
            <person name="Varghese N."/>
            <person name="Submissions S."/>
        </authorList>
    </citation>
    <scope>NUCLEOTIDE SEQUENCE [LARGE SCALE GENOMIC DNA]</scope>
    <source>
        <strain evidence="14">DSM 15668</strain>
    </source>
</reference>
<dbReference type="GO" id="GO:0005829">
    <property type="term" value="C:cytosol"/>
    <property type="evidence" value="ECO:0007669"/>
    <property type="project" value="TreeGrafter"/>
</dbReference>
<dbReference type="SUPFAM" id="SSF51717">
    <property type="entry name" value="Dihydropteroate synthetase-like"/>
    <property type="match status" value="1"/>
</dbReference>
<dbReference type="Proteomes" id="UP000198405">
    <property type="component" value="Unassembled WGS sequence"/>
</dbReference>
<evidence type="ECO:0000259" key="12">
    <source>
        <dbReference type="PROSITE" id="PS50972"/>
    </source>
</evidence>
<evidence type="ECO:0000256" key="11">
    <source>
        <dbReference type="ARBA" id="ARBA00030193"/>
    </source>
</evidence>
<keyword evidence="7" id="KW-0808">Transferase</keyword>
<protein>
    <recommendedName>
        <fullName evidence="6">Dihydropteroate synthase</fullName>
        <ecNumber evidence="5">2.5.1.15</ecNumber>
    </recommendedName>
    <alternativeName>
        <fullName evidence="11">Dihydropteroate pyrophosphorylase</fullName>
    </alternativeName>
</protein>
<evidence type="ECO:0000256" key="2">
    <source>
        <dbReference type="ARBA" id="ARBA00001946"/>
    </source>
</evidence>
<dbReference type="OrthoDB" id="9811744at2"/>
<gene>
    <name evidence="13" type="ORF">SAMN06265340_102161</name>
</gene>
<evidence type="ECO:0000256" key="8">
    <source>
        <dbReference type="ARBA" id="ARBA00022723"/>
    </source>
</evidence>
<dbReference type="InterPro" id="IPR045031">
    <property type="entry name" value="DHP_synth-like"/>
</dbReference>
<organism evidence="13 14">
    <name type="scientific">Desulfurobacterium atlanticum</name>
    <dbReference type="NCBI Taxonomy" id="240169"/>
    <lineage>
        <taxon>Bacteria</taxon>
        <taxon>Pseudomonadati</taxon>
        <taxon>Aquificota</taxon>
        <taxon>Aquificia</taxon>
        <taxon>Desulfurobacteriales</taxon>
        <taxon>Desulfurobacteriaceae</taxon>
        <taxon>Desulfurobacterium</taxon>
    </lineage>
</organism>
<dbReference type="Gene3D" id="3.20.20.20">
    <property type="entry name" value="Dihydropteroate synthase-like"/>
    <property type="match status" value="1"/>
</dbReference>
<dbReference type="PROSITE" id="PS00792">
    <property type="entry name" value="DHPS_1"/>
    <property type="match status" value="1"/>
</dbReference>